<dbReference type="Gene3D" id="3.40.50.720">
    <property type="entry name" value="NAD(P)-binding Rossmann-like Domain"/>
    <property type="match status" value="1"/>
</dbReference>
<dbReference type="GO" id="GO:0009423">
    <property type="term" value="P:chorismate biosynthetic process"/>
    <property type="evidence" value="ECO:0007669"/>
    <property type="project" value="TreeGrafter"/>
</dbReference>
<evidence type="ECO:0000256" key="1">
    <source>
        <dbReference type="ARBA" id="ARBA00004871"/>
    </source>
</evidence>
<gene>
    <name evidence="5" type="ORF">SAMN05192530_11411</name>
</gene>
<organism evidence="5 6">
    <name type="scientific">Aureimonas jatrophae</name>
    <dbReference type="NCBI Taxonomy" id="1166073"/>
    <lineage>
        <taxon>Bacteria</taxon>
        <taxon>Pseudomonadati</taxon>
        <taxon>Pseudomonadota</taxon>
        <taxon>Alphaproteobacteria</taxon>
        <taxon>Hyphomicrobiales</taxon>
        <taxon>Aurantimonadaceae</taxon>
        <taxon>Aureimonas</taxon>
    </lineage>
</organism>
<dbReference type="Gene3D" id="3.40.50.10860">
    <property type="entry name" value="Leucine Dehydrogenase, chain A, domain 1"/>
    <property type="match status" value="1"/>
</dbReference>
<evidence type="ECO:0000256" key="3">
    <source>
        <dbReference type="ARBA" id="ARBA00023141"/>
    </source>
</evidence>
<feature type="domain" description="Shikimate dehydrogenase substrate binding N-terminal" evidence="4">
    <location>
        <begin position="21"/>
        <end position="101"/>
    </location>
</feature>
<keyword evidence="3" id="KW-0028">Amino-acid biosynthesis</keyword>
<dbReference type="InterPro" id="IPR036291">
    <property type="entry name" value="NAD(P)-bd_dom_sf"/>
</dbReference>
<keyword evidence="3" id="KW-0057">Aromatic amino acid biosynthesis</keyword>
<keyword evidence="2" id="KW-0560">Oxidoreductase</keyword>
<keyword evidence="6" id="KW-1185">Reference proteome</keyword>
<dbReference type="InterPro" id="IPR013708">
    <property type="entry name" value="Shikimate_DH-bd_N"/>
</dbReference>
<evidence type="ECO:0000313" key="5">
    <source>
        <dbReference type="EMBL" id="SDO80128.1"/>
    </source>
</evidence>
<evidence type="ECO:0000259" key="4">
    <source>
        <dbReference type="Pfam" id="PF08501"/>
    </source>
</evidence>
<accession>A0A1H0MI30</accession>
<dbReference type="OrthoDB" id="7873617at2"/>
<dbReference type="EMBL" id="FNIT01000014">
    <property type="protein sequence ID" value="SDO80128.1"/>
    <property type="molecule type" value="Genomic_DNA"/>
</dbReference>
<dbReference type="PANTHER" id="PTHR21089:SF1">
    <property type="entry name" value="BIFUNCTIONAL 3-DEHYDROQUINATE DEHYDRATASE_SHIKIMATE DEHYDROGENASE, CHLOROPLASTIC"/>
    <property type="match status" value="1"/>
</dbReference>
<dbReference type="SUPFAM" id="SSF53223">
    <property type="entry name" value="Aminoacid dehydrogenase-like, N-terminal domain"/>
    <property type="match status" value="1"/>
</dbReference>
<reference evidence="5 6" key="1">
    <citation type="submission" date="2016-10" db="EMBL/GenBank/DDBJ databases">
        <authorList>
            <person name="de Groot N.N."/>
        </authorList>
    </citation>
    <scope>NUCLEOTIDE SEQUENCE [LARGE SCALE GENOMIC DNA]</scope>
    <source>
        <strain evidence="6">L7-484,KACC 16230,DSM 25025</strain>
    </source>
</reference>
<dbReference type="STRING" id="1166073.SAMN05192530_11411"/>
<dbReference type="GO" id="GO:0004764">
    <property type="term" value="F:shikimate 3-dehydrogenase (NADP+) activity"/>
    <property type="evidence" value="ECO:0007669"/>
    <property type="project" value="InterPro"/>
</dbReference>
<dbReference type="AlphaFoldDB" id="A0A1H0MI30"/>
<comment type="pathway">
    <text evidence="1">Metabolic intermediate biosynthesis; chorismate biosynthesis; chorismate from D-erythrose 4-phosphate and phosphoenolpyruvate: step 4/7.</text>
</comment>
<dbReference type="GO" id="GO:0050661">
    <property type="term" value="F:NADP binding"/>
    <property type="evidence" value="ECO:0007669"/>
    <property type="project" value="TreeGrafter"/>
</dbReference>
<dbReference type="PANTHER" id="PTHR21089">
    <property type="entry name" value="SHIKIMATE DEHYDROGENASE"/>
    <property type="match status" value="1"/>
</dbReference>
<dbReference type="SUPFAM" id="SSF51735">
    <property type="entry name" value="NAD(P)-binding Rossmann-fold domains"/>
    <property type="match status" value="1"/>
</dbReference>
<proteinExistence type="predicted"/>
<dbReference type="GO" id="GO:0009073">
    <property type="term" value="P:aromatic amino acid family biosynthetic process"/>
    <property type="evidence" value="ECO:0007669"/>
    <property type="project" value="UniProtKB-KW"/>
</dbReference>
<evidence type="ECO:0000256" key="2">
    <source>
        <dbReference type="ARBA" id="ARBA00023002"/>
    </source>
</evidence>
<dbReference type="RefSeq" id="WP_090676784.1">
    <property type="nucleotide sequence ID" value="NZ_FNIT01000014.1"/>
</dbReference>
<evidence type="ECO:0000313" key="6">
    <source>
        <dbReference type="Proteomes" id="UP000198793"/>
    </source>
</evidence>
<dbReference type="Pfam" id="PF08501">
    <property type="entry name" value="Shikimate_dh_N"/>
    <property type="match status" value="1"/>
</dbReference>
<dbReference type="GO" id="GO:0005829">
    <property type="term" value="C:cytosol"/>
    <property type="evidence" value="ECO:0007669"/>
    <property type="project" value="TreeGrafter"/>
</dbReference>
<dbReference type="InterPro" id="IPR022893">
    <property type="entry name" value="Shikimate_DH_fam"/>
</dbReference>
<dbReference type="Proteomes" id="UP000198793">
    <property type="component" value="Unassembled WGS sequence"/>
</dbReference>
<protein>
    <submittedName>
        <fullName evidence="5">Shikimate dehydrogenase</fullName>
    </submittedName>
</protein>
<name>A0A1H0MI30_9HYPH</name>
<dbReference type="GO" id="GO:0019632">
    <property type="term" value="P:shikimate metabolic process"/>
    <property type="evidence" value="ECO:0007669"/>
    <property type="project" value="TreeGrafter"/>
</dbReference>
<sequence>MSLSPTPMPPVTGATRLVGMVGDPIRQAKSPENFNPLFARRRIDAVMVPFEVASARFEADMPALLRLANLDGIVVTMPFKTRIMPMLDRVDEAARQVGAVNAARRRMDGTWEGGIFDGVGLVGAVRSLGLQPAGLRVGLIGAGGAGSAIAFALAGQGVRSLSVADQDAGRAADLAGRVAATGASAASVSALDLAQLDLLVNASPVGMREGDPAPVELFGLRADLAVVDIVTRPATALLKAAERAGCRHAGGTAMVAAQTAAIVDFLGLAPGESHSLSQQD</sequence>
<dbReference type="InterPro" id="IPR046346">
    <property type="entry name" value="Aminoacid_DH-like_N_sf"/>
</dbReference>